<gene>
    <name evidence="1" type="ORF">G3M58_27260</name>
</gene>
<sequence length="56" mass="5938">SGAELIVLPDEPYRFTADDGPEAFPALPAALVDGRLLTWYGPSLAEAARVLPSALR</sequence>
<dbReference type="NCBIfam" id="NF038402">
    <property type="entry name" value="TroA_like"/>
    <property type="match status" value="1"/>
</dbReference>
<accession>A0A6G3WX88</accession>
<dbReference type="InterPro" id="IPR054828">
    <property type="entry name" value="Vit_B12_bind_prot"/>
</dbReference>
<name>A0A6G3WX88_9ACTN</name>
<dbReference type="AlphaFoldDB" id="A0A6G3WX88"/>
<protein>
    <submittedName>
        <fullName evidence="1">Cobalamin-binding protein</fullName>
    </submittedName>
</protein>
<comment type="caution">
    <text evidence="1">The sequence shown here is derived from an EMBL/GenBank/DDBJ whole genome shotgun (WGS) entry which is preliminary data.</text>
</comment>
<feature type="non-terminal residue" evidence="1">
    <location>
        <position position="1"/>
    </location>
</feature>
<organism evidence="1">
    <name type="scientific">Streptomyces sp. SID7499</name>
    <dbReference type="NCBI Taxonomy" id="2706086"/>
    <lineage>
        <taxon>Bacteria</taxon>
        <taxon>Bacillati</taxon>
        <taxon>Actinomycetota</taxon>
        <taxon>Actinomycetes</taxon>
        <taxon>Kitasatosporales</taxon>
        <taxon>Streptomycetaceae</taxon>
        <taxon>Streptomyces</taxon>
    </lineage>
</organism>
<evidence type="ECO:0000313" key="1">
    <source>
        <dbReference type="EMBL" id="NEE10135.1"/>
    </source>
</evidence>
<dbReference type="EMBL" id="JAAGMN010002765">
    <property type="protein sequence ID" value="NEE10135.1"/>
    <property type="molecule type" value="Genomic_DNA"/>
</dbReference>
<reference evidence="1" key="1">
    <citation type="submission" date="2020-01" db="EMBL/GenBank/DDBJ databases">
        <title>Insect and environment-associated Actinomycetes.</title>
        <authorList>
            <person name="Currrie C."/>
            <person name="Chevrette M."/>
            <person name="Carlson C."/>
            <person name="Stubbendieck R."/>
            <person name="Wendt-Pienkowski E."/>
        </authorList>
    </citation>
    <scope>NUCLEOTIDE SEQUENCE</scope>
    <source>
        <strain evidence="1">SID7499</strain>
    </source>
</reference>
<proteinExistence type="predicted"/>